<dbReference type="RefSeq" id="WP_197719759.1">
    <property type="nucleotide sequence ID" value="NZ_AP018920.1"/>
</dbReference>
<organism evidence="3 4">
    <name type="scientific">Pseudonocardia autotrophica</name>
    <name type="common">Amycolata autotrophica</name>
    <name type="synonym">Nocardia autotrophica</name>
    <dbReference type="NCBI Taxonomy" id="2074"/>
    <lineage>
        <taxon>Bacteria</taxon>
        <taxon>Bacillati</taxon>
        <taxon>Actinomycetota</taxon>
        <taxon>Actinomycetes</taxon>
        <taxon>Pseudonocardiales</taxon>
        <taxon>Pseudonocardiaceae</taxon>
        <taxon>Pseudonocardia</taxon>
    </lineage>
</organism>
<feature type="transmembrane region" description="Helical" evidence="2">
    <location>
        <begin position="179"/>
        <end position="202"/>
    </location>
</feature>
<keyword evidence="2" id="KW-0812">Transmembrane</keyword>
<accession>A0A1Y2MH47</accession>
<dbReference type="InterPro" id="IPR025238">
    <property type="entry name" value="DUF4184"/>
</dbReference>
<sequence>MPFTLVHPAAVLPLLRTGLVPSALVAGAVAPDLPYYVRLTAIHGNLNLTLTHGWSSLLWLNPIIGLALLAIFHALLKRPLADLAPPALACRIIGPVAGFRWRSPAAAALVVGSVAVGATTHLGWDALGGVAGPGWSGPLTAAGNLAGTVALGAWFVCWWRTAPRTPGPAPIRPTRRFRIAVTSALVAVPVTAGATAALAAAPGIRLDLQESGGYDAAVQANLLAREFAVTAVGAAGVAVLGYALIRQGVRATRQRIGPTGQPGGGEGTTTPLS</sequence>
<feature type="transmembrane region" description="Helical" evidence="2">
    <location>
        <begin position="136"/>
        <end position="159"/>
    </location>
</feature>
<evidence type="ECO:0000256" key="1">
    <source>
        <dbReference type="SAM" id="MobiDB-lite"/>
    </source>
</evidence>
<dbReference type="Proteomes" id="UP000194360">
    <property type="component" value="Unassembled WGS sequence"/>
</dbReference>
<gene>
    <name evidence="3" type="ORF">BG845_06712</name>
</gene>
<feature type="transmembrane region" description="Helical" evidence="2">
    <location>
        <begin position="57"/>
        <end position="76"/>
    </location>
</feature>
<protein>
    <recommendedName>
        <fullName evidence="5">DUF4184 domain-containing protein</fullName>
    </recommendedName>
</protein>
<keyword evidence="4" id="KW-1185">Reference proteome</keyword>
<feature type="transmembrane region" description="Helical" evidence="2">
    <location>
        <begin position="222"/>
        <end position="245"/>
    </location>
</feature>
<dbReference type="STRING" id="2074.BG845_06712"/>
<dbReference type="Pfam" id="PF13803">
    <property type="entry name" value="DUF4184"/>
    <property type="match status" value="1"/>
</dbReference>
<dbReference type="EMBL" id="MIGB01000076">
    <property type="protein sequence ID" value="OSY34580.1"/>
    <property type="molecule type" value="Genomic_DNA"/>
</dbReference>
<keyword evidence="2" id="KW-1133">Transmembrane helix</keyword>
<evidence type="ECO:0000256" key="2">
    <source>
        <dbReference type="SAM" id="Phobius"/>
    </source>
</evidence>
<evidence type="ECO:0008006" key="5">
    <source>
        <dbReference type="Google" id="ProtNLM"/>
    </source>
</evidence>
<proteinExistence type="predicted"/>
<evidence type="ECO:0000313" key="3">
    <source>
        <dbReference type="EMBL" id="OSY34580.1"/>
    </source>
</evidence>
<comment type="caution">
    <text evidence="3">The sequence shown here is derived from an EMBL/GenBank/DDBJ whole genome shotgun (WGS) entry which is preliminary data.</text>
</comment>
<keyword evidence="2" id="KW-0472">Membrane</keyword>
<feature type="region of interest" description="Disordered" evidence="1">
    <location>
        <begin position="254"/>
        <end position="273"/>
    </location>
</feature>
<reference evidence="3 4" key="1">
    <citation type="submission" date="2016-09" db="EMBL/GenBank/DDBJ databases">
        <title>Pseudonocardia autotrophica DSM535, a candidate organism with high potential of specific P450 cytochromes.</title>
        <authorList>
            <person name="Grumaz C."/>
            <person name="Vainshtein Y."/>
            <person name="Kirstahler P."/>
            <person name="Sohn K."/>
        </authorList>
    </citation>
    <scope>NUCLEOTIDE SEQUENCE [LARGE SCALE GENOMIC DNA]</scope>
    <source>
        <strain evidence="3 4">DSM 535</strain>
    </source>
</reference>
<name>A0A1Y2MH47_PSEAH</name>
<dbReference type="AlphaFoldDB" id="A0A1Y2MH47"/>
<evidence type="ECO:0000313" key="4">
    <source>
        <dbReference type="Proteomes" id="UP000194360"/>
    </source>
</evidence>